<reference evidence="2" key="1">
    <citation type="journal article" date="2019" name="Int. J. Syst. Evol. Microbiol.">
        <title>The Global Catalogue of Microorganisms (GCM) 10K type strain sequencing project: providing services to taxonomists for standard genome sequencing and annotation.</title>
        <authorList>
            <consortium name="The Broad Institute Genomics Platform"/>
            <consortium name="The Broad Institute Genome Sequencing Center for Infectious Disease"/>
            <person name="Wu L."/>
            <person name="Ma J."/>
        </authorList>
    </citation>
    <scope>NUCLEOTIDE SEQUENCE [LARGE SCALE GENOMIC DNA]</scope>
    <source>
        <strain evidence="2">KCTC 42501</strain>
    </source>
</reference>
<keyword evidence="2" id="KW-1185">Reference proteome</keyword>
<protein>
    <submittedName>
        <fullName evidence="1">Uncharacterized protein</fullName>
    </submittedName>
</protein>
<accession>A0ABV7W8E8</accession>
<gene>
    <name evidence="1" type="ORF">ACFOPI_21095</name>
</gene>
<proteinExistence type="predicted"/>
<name>A0ABV7W8E8_9BURK</name>
<comment type="caution">
    <text evidence="1">The sequence shown here is derived from an EMBL/GenBank/DDBJ whole genome shotgun (WGS) entry which is preliminary data.</text>
</comment>
<dbReference type="Proteomes" id="UP001595729">
    <property type="component" value="Unassembled WGS sequence"/>
</dbReference>
<evidence type="ECO:0000313" key="2">
    <source>
        <dbReference type="Proteomes" id="UP001595729"/>
    </source>
</evidence>
<dbReference type="RefSeq" id="WP_382178379.1">
    <property type="nucleotide sequence ID" value="NZ_JBHRXX010000009.1"/>
</dbReference>
<organism evidence="1 2">
    <name type="scientific">Hydrogenophaga luteola</name>
    <dbReference type="NCBI Taxonomy" id="1591122"/>
    <lineage>
        <taxon>Bacteria</taxon>
        <taxon>Pseudomonadati</taxon>
        <taxon>Pseudomonadota</taxon>
        <taxon>Betaproteobacteria</taxon>
        <taxon>Burkholderiales</taxon>
        <taxon>Comamonadaceae</taxon>
        <taxon>Hydrogenophaga</taxon>
    </lineage>
</organism>
<sequence length="68" mass="7464">MKADRFTARDELALTKPEASLTAAFALKGHTVHKGQDGGFYVSRYGLSRYCKDLEALQDFAKLVGVAQ</sequence>
<evidence type="ECO:0000313" key="1">
    <source>
        <dbReference type="EMBL" id="MFC3686100.1"/>
    </source>
</evidence>
<dbReference type="EMBL" id="JBHRXX010000009">
    <property type="protein sequence ID" value="MFC3686100.1"/>
    <property type="molecule type" value="Genomic_DNA"/>
</dbReference>